<protein>
    <recommendedName>
        <fullName evidence="4">Winged helix DNA-binding protein</fullName>
    </recommendedName>
</protein>
<feature type="compositionally biased region" description="Basic and acidic residues" evidence="1">
    <location>
        <begin position="161"/>
        <end position="176"/>
    </location>
</feature>
<accession>A0A7J5C185</accession>
<evidence type="ECO:0008006" key="4">
    <source>
        <dbReference type="Google" id="ProtNLM"/>
    </source>
</evidence>
<dbReference type="Proteomes" id="UP000467240">
    <property type="component" value="Unassembled WGS sequence"/>
</dbReference>
<feature type="region of interest" description="Disordered" evidence="1">
    <location>
        <begin position="147"/>
        <end position="244"/>
    </location>
</feature>
<evidence type="ECO:0000313" key="3">
    <source>
        <dbReference type="Proteomes" id="UP000467240"/>
    </source>
</evidence>
<gene>
    <name evidence="2" type="ORF">F8O01_00075</name>
</gene>
<organism evidence="2 3">
    <name type="scientific">Pseudoclavibacter chungangensis</name>
    <dbReference type="NCBI Taxonomy" id="587635"/>
    <lineage>
        <taxon>Bacteria</taxon>
        <taxon>Bacillati</taxon>
        <taxon>Actinomycetota</taxon>
        <taxon>Actinomycetes</taxon>
        <taxon>Micrococcales</taxon>
        <taxon>Microbacteriaceae</taxon>
        <taxon>Pseudoclavibacter</taxon>
    </lineage>
</organism>
<comment type="caution">
    <text evidence="2">The sequence shown here is derived from an EMBL/GenBank/DDBJ whole genome shotgun (WGS) entry which is preliminary data.</text>
</comment>
<reference evidence="2 3" key="1">
    <citation type="submission" date="2019-09" db="EMBL/GenBank/DDBJ databases">
        <title>Phylogeny of genus Pseudoclavibacter and closely related genus.</title>
        <authorList>
            <person name="Li Y."/>
        </authorList>
    </citation>
    <scope>NUCLEOTIDE SEQUENCE [LARGE SCALE GENOMIC DNA]</scope>
    <source>
        <strain evidence="2 3">DSM 23821</strain>
    </source>
</reference>
<sequence length="244" mass="27130">MQTEHDTTTNGLPLEQQLLDAQARIHRSILAAFIEAGVDARSYFLLSALDDRGSRRGTAIGHLRHRRVVAALVERGLVTAEGGELSLTDTGREALEHLARIAESGRSRATDVLTTVQRDALEDALTALTPPVDDADAVIRLLGPSARLPYRSPRGRRPHRDARPPFDPETVRAAERRGHRPPRPAGDDEAFHTDRHRRFEGAPWRDRHADAQPCGHDHEPRRRGRGGHAFERGFRLGRASATEH</sequence>
<dbReference type="OrthoDB" id="8635520at2"/>
<dbReference type="InterPro" id="IPR036388">
    <property type="entry name" value="WH-like_DNA-bd_sf"/>
</dbReference>
<dbReference type="EMBL" id="WBJZ01000001">
    <property type="protein sequence ID" value="KAB1662388.1"/>
    <property type="molecule type" value="Genomic_DNA"/>
</dbReference>
<proteinExistence type="predicted"/>
<feature type="compositionally biased region" description="Basic and acidic residues" evidence="1">
    <location>
        <begin position="185"/>
        <end position="220"/>
    </location>
</feature>
<dbReference type="SUPFAM" id="SSF46785">
    <property type="entry name" value="Winged helix' DNA-binding domain"/>
    <property type="match status" value="1"/>
</dbReference>
<evidence type="ECO:0000256" key="1">
    <source>
        <dbReference type="SAM" id="MobiDB-lite"/>
    </source>
</evidence>
<keyword evidence="3" id="KW-1185">Reference proteome</keyword>
<name>A0A7J5C185_9MICO</name>
<dbReference type="AlphaFoldDB" id="A0A7J5C185"/>
<evidence type="ECO:0000313" key="2">
    <source>
        <dbReference type="EMBL" id="KAB1662388.1"/>
    </source>
</evidence>
<dbReference type="RefSeq" id="WP_158038821.1">
    <property type="nucleotide sequence ID" value="NZ_JACCFV010000001.1"/>
</dbReference>
<dbReference type="InterPro" id="IPR036390">
    <property type="entry name" value="WH_DNA-bd_sf"/>
</dbReference>
<dbReference type="Gene3D" id="1.10.10.10">
    <property type="entry name" value="Winged helix-like DNA-binding domain superfamily/Winged helix DNA-binding domain"/>
    <property type="match status" value="1"/>
</dbReference>